<accession>A0A4Y1ZBG9</accession>
<evidence type="ECO:0000313" key="2">
    <source>
        <dbReference type="Proteomes" id="UP000319716"/>
    </source>
</evidence>
<evidence type="ECO:0000313" key="1">
    <source>
        <dbReference type="EMBL" id="GAY76426.1"/>
    </source>
</evidence>
<gene>
    <name evidence="1" type="ORF">NBRC111894_1980</name>
</gene>
<protein>
    <submittedName>
        <fullName evidence="1">Uncharacterized protein</fullName>
    </submittedName>
</protein>
<dbReference type="EMBL" id="BEXB01000014">
    <property type="protein sequence ID" value="GAY76426.1"/>
    <property type="molecule type" value="Genomic_DNA"/>
</dbReference>
<comment type="caution">
    <text evidence="1">The sequence shown here is derived from an EMBL/GenBank/DDBJ whole genome shotgun (WGS) entry which is preliminary data.</text>
</comment>
<organism evidence="1 2">
    <name type="scientific">Sporolactobacillus inulinus</name>
    <dbReference type="NCBI Taxonomy" id="2078"/>
    <lineage>
        <taxon>Bacteria</taxon>
        <taxon>Bacillati</taxon>
        <taxon>Bacillota</taxon>
        <taxon>Bacilli</taxon>
        <taxon>Bacillales</taxon>
        <taxon>Sporolactobacillaceae</taxon>
        <taxon>Sporolactobacillus</taxon>
    </lineage>
</organism>
<dbReference type="AlphaFoldDB" id="A0A4Y1ZBG9"/>
<dbReference type="Proteomes" id="UP000319716">
    <property type="component" value="Unassembled WGS sequence"/>
</dbReference>
<name>A0A4Y1ZBG9_9BACL</name>
<proteinExistence type="predicted"/>
<reference evidence="1 2" key="1">
    <citation type="submission" date="2017-11" db="EMBL/GenBank/DDBJ databases">
        <title>Draft Genome Sequence of Sporolactobacillus inulinus NBRC 111894 Isolated from Koso, a Japanese Sugar-Vegetable Fermented Beverage.</title>
        <authorList>
            <person name="Chiou T.Y."/>
            <person name="Oshima K."/>
            <person name="Suda W."/>
            <person name="Hattori M."/>
            <person name="Takahashi T."/>
        </authorList>
    </citation>
    <scope>NUCLEOTIDE SEQUENCE [LARGE SCALE GENOMIC DNA]</scope>
    <source>
        <strain evidence="1 2">NBRC111894</strain>
    </source>
</reference>
<sequence length="53" mass="6342">MRPRQASNRSDDSAPKRYESITHGWRLRTGRIFPSFSYTGKKVYKIKDLRKRV</sequence>